<evidence type="ECO:0000256" key="1">
    <source>
        <dbReference type="ARBA" id="ARBA00010641"/>
    </source>
</evidence>
<dbReference type="InterPro" id="IPR036388">
    <property type="entry name" value="WH-like_DNA-bd_sf"/>
</dbReference>
<dbReference type="InterPro" id="IPR013249">
    <property type="entry name" value="RNA_pol_sigma70_r4_t2"/>
</dbReference>
<gene>
    <name evidence="7" type="ORF">J6I44_12530</name>
</gene>
<dbReference type="Proteomes" id="UP001207918">
    <property type="component" value="Unassembled WGS sequence"/>
</dbReference>
<evidence type="ECO:0000259" key="5">
    <source>
        <dbReference type="Pfam" id="PF04542"/>
    </source>
</evidence>
<dbReference type="Gene3D" id="1.10.1740.10">
    <property type="match status" value="1"/>
</dbReference>
<dbReference type="RefSeq" id="WP_265766475.1">
    <property type="nucleotide sequence ID" value="NZ_JAGGJA010000008.1"/>
</dbReference>
<keyword evidence="3" id="KW-0731">Sigma factor</keyword>
<evidence type="ECO:0000313" key="8">
    <source>
        <dbReference type="Proteomes" id="UP001207918"/>
    </source>
</evidence>
<name>A0ABT3PPA3_9BACT</name>
<dbReference type="SUPFAM" id="SSF88946">
    <property type="entry name" value="Sigma2 domain of RNA polymerase sigma factors"/>
    <property type="match status" value="1"/>
</dbReference>
<feature type="domain" description="RNA polymerase sigma-70 region 2" evidence="5">
    <location>
        <begin position="10"/>
        <end position="78"/>
    </location>
</feature>
<dbReference type="InterPro" id="IPR013325">
    <property type="entry name" value="RNA_pol_sigma_r2"/>
</dbReference>
<dbReference type="NCBIfam" id="TIGR02937">
    <property type="entry name" value="sigma70-ECF"/>
    <property type="match status" value="1"/>
</dbReference>
<comment type="caution">
    <text evidence="7">The sequence shown here is derived from an EMBL/GenBank/DDBJ whole genome shotgun (WGS) entry which is preliminary data.</text>
</comment>
<accession>A0ABT3PPA3</accession>
<dbReference type="Pfam" id="PF08281">
    <property type="entry name" value="Sigma70_r4_2"/>
    <property type="match status" value="1"/>
</dbReference>
<keyword evidence="2" id="KW-0805">Transcription regulation</keyword>
<organism evidence="7 8">
    <name type="scientific">Fodinibius salsisoli</name>
    <dbReference type="NCBI Taxonomy" id="2820877"/>
    <lineage>
        <taxon>Bacteria</taxon>
        <taxon>Pseudomonadati</taxon>
        <taxon>Balneolota</taxon>
        <taxon>Balneolia</taxon>
        <taxon>Balneolales</taxon>
        <taxon>Balneolaceae</taxon>
        <taxon>Fodinibius</taxon>
    </lineage>
</organism>
<evidence type="ECO:0000259" key="6">
    <source>
        <dbReference type="Pfam" id="PF08281"/>
    </source>
</evidence>
<dbReference type="InterPro" id="IPR014327">
    <property type="entry name" value="RNA_pol_sigma70_bacteroid"/>
</dbReference>
<dbReference type="InterPro" id="IPR014284">
    <property type="entry name" value="RNA_pol_sigma-70_dom"/>
</dbReference>
<reference evidence="7 8" key="1">
    <citation type="submission" date="2021-03" db="EMBL/GenBank/DDBJ databases">
        <title>Aliifodinibius sp. nov., a new bacterium isolated from saline soil.</title>
        <authorList>
            <person name="Galisteo C."/>
            <person name="De La Haba R."/>
            <person name="Sanchez-Porro C."/>
            <person name="Ventosa A."/>
        </authorList>
    </citation>
    <scope>NUCLEOTIDE SEQUENCE [LARGE SCALE GENOMIC DNA]</scope>
    <source>
        <strain evidence="7 8">1BSP15-2V2</strain>
    </source>
</reference>
<evidence type="ECO:0000256" key="4">
    <source>
        <dbReference type="ARBA" id="ARBA00023163"/>
    </source>
</evidence>
<dbReference type="SUPFAM" id="SSF88659">
    <property type="entry name" value="Sigma3 and sigma4 domains of RNA polymerase sigma factors"/>
    <property type="match status" value="1"/>
</dbReference>
<dbReference type="InterPro" id="IPR039425">
    <property type="entry name" value="RNA_pol_sigma-70-like"/>
</dbReference>
<feature type="domain" description="RNA polymerase sigma factor 70 region 4 type 2" evidence="6">
    <location>
        <begin position="108"/>
        <end position="158"/>
    </location>
</feature>
<protein>
    <submittedName>
        <fullName evidence="7">RNA polymerase sigma-70 factor</fullName>
    </submittedName>
</protein>
<comment type="similarity">
    <text evidence="1">Belongs to the sigma-70 factor family. ECF subfamily.</text>
</comment>
<keyword evidence="8" id="KW-1185">Reference proteome</keyword>
<dbReference type="PANTHER" id="PTHR43133:SF46">
    <property type="entry name" value="RNA POLYMERASE SIGMA-70 FACTOR ECF SUBFAMILY"/>
    <property type="match status" value="1"/>
</dbReference>
<sequence length="169" mass="19728">MLSKRQFNKLFDTHVQAVSNLLSYYTSDKTELEDWVQEVFIKVWEKREIINPDHPKVKGYILKMARNHALYSLRSKKRKPSFDYDYAKKVPVSVHTVDGQLAKKELSNAYQQALEQVPTRAKQAFRLSRDKGLTYNQIADQMGISPKTVEGQISHTLKILRVELDEFRV</sequence>
<evidence type="ECO:0000256" key="3">
    <source>
        <dbReference type="ARBA" id="ARBA00023082"/>
    </source>
</evidence>
<dbReference type="EMBL" id="JAGGJA010000008">
    <property type="protein sequence ID" value="MCW9707685.1"/>
    <property type="molecule type" value="Genomic_DNA"/>
</dbReference>
<keyword evidence="4" id="KW-0804">Transcription</keyword>
<evidence type="ECO:0000256" key="2">
    <source>
        <dbReference type="ARBA" id="ARBA00023015"/>
    </source>
</evidence>
<proteinExistence type="inferred from homology"/>
<dbReference type="PANTHER" id="PTHR43133">
    <property type="entry name" value="RNA POLYMERASE ECF-TYPE SIGMA FACTO"/>
    <property type="match status" value="1"/>
</dbReference>
<dbReference type="InterPro" id="IPR013324">
    <property type="entry name" value="RNA_pol_sigma_r3/r4-like"/>
</dbReference>
<dbReference type="NCBIfam" id="TIGR02985">
    <property type="entry name" value="Sig70_bacteroi1"/>
    <property type="match status" value="1"/>
</dbReference>
<dbReference type="Gene3D" id="1.10.10.10">
    <property type="entry name" value="Winged helix-like DNA-binding domain superfamily/Winged helix DNA-binding domain"/>
    <property type="match status" value="1"/>
</dbReference>
<dbReference type="InterPro" id="IPR007627">
    <property type="entry name" value="RNA_pol_sigma70_r2"/>
</dbReference>
<evidence type="ECO:0000313" key="7">
    <source>
        <dbReference type="EMBL" id="MCW9707685.1"/>
    </source>
</evidence>
<dbReference type="Pfam" id="PF04542">
    <property type="entry name" value="Sigma70_r2"/>
    <property type="match status" value="1"/>
</dbReference>